<dbReference type="HOGENOM" id="CLU_866160_0_0_1"/>
<dbReference type="GeneID" id="34523707"/>
<proteinExistence type="predicted"/>
<feature type="compositionally biased region" description="Polar residues" evidence="1">
    <location>
        <begin position="70"/>
        <end position="83"/>
    </location>
</feature>
<dbReference type="KEGG" id="kng:KNAG_0A03930"/>
<name>J7RTK7_HUIN7</name>
<protein>
    <submittedName>
        <fullName evidence="2">Uncharacterized protein</fullName>
    </submittedName>
</protein>
<evidence type="ECO:0000313" key="3">
    <source>
        <dbReference type="Proteomes" id="UP000006310"/>
    </source>
</evidence>
<feature type="compositionally biased region" description="Low complexity" evidence="1">
    <location>
        <begin position="208"/>
        <end position="228"/>
    </location>
</feature>
<reference evidence="3" key="2">
    <citation type="submission" date="2012-08" db="EMBL/GenBank/DDBJ databases">
        <title>Genome sequence of Kazachstania naganishii.</title>
        <authorList>
            <person name="Gordon J.L."/>
            <person name="Armisen D."/>
            <person name="Proux-Wera E."/>
            <person name="OhEigeartaigh S.S."/>
            <person name="Byrne K.P."/>
            <person name="Wolfe K.H."/>
        </authorList>
    </citation>
    <scope>NUCLEOTIDE SEQUENCE [LARGE SCALE GENOMIC DNA]</scope>
    <source>
        <strain evidence="3">ATCC MYA-139 / BCRC 22969 / CBS 8797 / CCRC 22969 / KCTC 17520 / NBRC 10181 / NCYC 3082</strain>
    </source>
</reference>
<dbReference type="EMBL" id="HE978314">
    <property type="protein sequence ID" value="CCK68072.1"/>
    <property type="molecule type" value="Genomic_DNA"/>
</dbReference>
<feature type="region of interest" description="Disordered" evidence="1">
    <location>
        <begin position="207"/>
        <end position="232"/>
    </location>
</feature>
<feature type="compositionally biased region" description="Low complexity" evidence="1">
    <location>
        <begin position="50"/>
        <end position="62"/>
    </location>
</feature>
<keyword evidence="3" id="KW-1185">Reference proteome</keyword>
<feature type="region of interest" description="Disordered" evidence="1">
    <location>
        <begin position="49"/>
        <end position="84"/>
    </location>
</feature>
<dbReference type="OrthoDB" id="4066875at2759"/>
<feature type="region of interest" description="Disordered" evidence="1">
    <location>
        <begin position="301"/>
        <end position="321"/>
    </location>
</feature>
<feature type="compositionally biased region" description="Basic residues" evidence="1">
    <location>
        <begin position="184"/>
        <end position="194"/>
    </location>
</feature>
<organism evidence="2 3">
    <name type="scientific">Huiozyma naganishii (strain ATCC MYA-139 / BCRC 22969 / CBS 8797 / KCTC 17520 / NBRC 10181 / NCYC 3082 / Yp74L-3)</name>
    <name type="common">Yeast</name>
    <name type="synonym">Kazachstania naganishii</name>
    <dbReference type="NCBI Taxonomy" id="1071383"/>
    <lineage>
        <taxon>Eukaryota</taxon>
        <taxon>Fungi</taxon>
        <taxon>Dikarya</taxon>
        <taxon>Ascomycota</taxon>
        <taxon>Saccharomycotina</taxon>
        <taxon>Saccharomycetes</taxon>
        <taxon>Saccharomycetales</taxon>
        <taxon>Saccharomycetaceae</taxon>
        <taxon>Huiozyma</taxon>
    </lineage>
</organism>
<evidence type="ECO:0000313" key="2">
    <source>
        <dbReference type="EMBL" id="CCK68072.1"/>
    </source>
</evidence>
<feature type="compositionally biased region" description="Polar residues" evidence="1">
    <location>
        <begin position="171"/>
        <end position="182"/>
    </location>
</feature>
<accession>J7RTK7</accession>
<evidence type="ECO:0000256" key="1">
    <source>
        <dbReference type="SAM" id="MobiDB-lite"/>
    </source>
</evidence>
<dbReference type="RefSeq" id="XP_022462318.1">
    <property type="nucleotide sequence ID" value="XM_022608241.1"/>
</dbReference>
<feature type="region of interest" description="Disordered" evidence="1">
    <location>
        <begin position="107"/>
        <end position="194"/>
    </location>
</feature>
<feature type="compositionally biased region" description="Acidic residues" evidence="1">
    <location>
        <begin position="121"/>
        <end position="140"/>
    </location>
</feature>
<dbReference type="AlphaFoldDB" id="J7RTK7"/>
<sequence>MQASSQVLSFVNNPNEDELRLRSLCFPESYDANSTAPSVNSYLRRIYGDSVSSSNNNNSRSGNKNRDRSCSNMFSDTMSTTTTEFEERKVLLDRLNAYSFKNATKDTLKSEDVQQSGNTTSEEDDYAVDDEEEDDDDDEKDMCPRTPSPISDEGEGDGKYSLGKSPRGSMFISSMSAYNNPASAKRKPSQRRSKPISLTKAFGGLYINSNPTEGNNNNNNNGSNSNTPLSARSPSALKFDMYMGNEFDKDDDESVISPMSFGNNMSPLFTMNGTSDQIQRNQSGQFDSLKQFVAMNNLNTRGKSFTHRPSVSKMCRDSNLN</sequence>
<dbReference type="Proteomes" id="UP000006310">
    <property type="component" value="Chromosome 1"/>
</dbReference>
<gene>
    <name evidence="2" type="primary">KNAG0A03930</name>
    <name evidence="2" type="ordered locus">KNAG_0A03930</name>
</gene>
<reference evidence="2 3" key="1">
    <citation type="journal article" date="2011" name="Proc. Natl. Acad. Sci. U.S.A.">
        <title>Evolutionary erosion of yeast sex chromosomes by mating-type switching accidents.</title>
        <authorList>
            <person name="Gordon J.L."/>
            <person name="Armisen D."/>
            <person name="Proux-Wera E."/>
            <person name="Oheigeartaigh S.S."/>
            <person name="Byrne K.P."/>
            <person name="Wolfe K.H."/>
        </authorList>
    </citation>
    <scope>NUCLEOTIDE SEQUENCE [LARGE SCALE GENOMIC DNA]</scope>
    <source>
        <strain evidence="3">ATCC MYA-139 / BCRC 22969 / CBS 8797 / CCRC 22969 / KCTC 17520 / NBRC 10181 / NCYC 3082</strain>
    </source>
</reference>